<accession>A0A1I8FDF3</accession>
<organism evidence="1 2">
    <name type="scientific">Macrostomum lignano</name>
    <dbReference type="NCBI Taxonomy" id="282301"/>
    <lineage>
        <taxon>Eukaryota</taxon>
        <taxon>Metazoa</taxon>
        <taxon>Spiralia</taxon>
        <taxon>Lophotrochozoa</taxon>
        <taxon>Platyhelminthes</taxon>
        <taxon>Rhabditophora</taxon>
        <taxon>Macrostomorpha</taxon>
        <taxon>Macrostomida</taxon>
        <taxon>Macrostomidae</taxon>
        <taxon>Macrostomum</taxon>
    </lineage>
</organism>
<protein>
    <submittedName>
        <fullName evidence="2">Uncharacterized protein</fullName>
    </submittedName>
</protein>
<sequence>MNGPAAVIKCIDFNRSFILISPVILIHYS</sequence>
<name>A0A1I8FDF3_9PLAT</name>
<keyword evidence="1" id="KW-1185">Reference proteome</keyword>
<dbReference type="WBParaSite" id="maker-unitig_30273-snap-gene-0.2-mRNA-1">
    <property type="protein sequence ID" value="maker-unitig_30273-snap-gene-0.2-mRNA-1"/>
    <property type="gene ID" value="maker-unitig_30273-snap-gene-0.2"/>
</dbReference>
<evidence type="ECO:0000313" key="2">
    <source>
        <dbReference type="WBParaSite" id="maker-unitig_30273-snap-gene-0.2-mRNA-1"/>
    </source>
</evidence>
<dbReference type="Proteomes" id="UP000095280">
    <property type="component" value="Unplaced"/>
</dbReference>
<proteinExistence type="predicted"/>
<reference evidence="2" key="1">
    <citation type="submission" date="2016-11" db="UniProtKB">
        <authorList>
            <consortium name="WormBaseParasite"/>
        </authorList>
    </citation>
    <scope>IDENTIFICATION</scope>
</reference>
<evidence type="ECO:0000313" key="1">
    <source>
        <dbReference type="Proteomes" id="UP000095280"/>
    </source>
</evidence>
<dbReference type="AlphaFoldDB" id="A0A1I8FDF3"/>